<dbReference type="InterPro" id="IPR016181">
    <property type="entry name" value="Acyl_CoA_acyltransferase"/>
</dbReference>
<dbReference type="CDD" id="cd04301">
    <property type="entry name" value="NAT_SF"/>
    <property type="match status" value="1"/>
</dbReference>
<dbReference type="Pfam" id="PF00583">
    <property type="entry name" value="Acetyltransf_1"/>
    <property type="match status" value="1"/>
</dbReference>
<sequence length="139" mass="14869">MTAGSGGAAVTYAWRGTFSDAEVDALHAEAFGHPPGDEPWHDRVSRLSLGWVTARDDDGLVGFVNVPWDGAVHAFVVDTSVALRARRRGIGVRLVEVAREHAAASGCEWLHVDLEDGLRDFYLGACGFAPTGAGLVRLR</sequence>
<organism evidence="2 3">
    <name type="scientific">Cellulomonas biazotea</name>
    <dbReference type="NCBI Taxonomy" id="1709"/>
    <lineage>
        <taxon>Bacteria</taxon>
        <taxon>Bacillati</taxon>
        <taxon>Actinomycetota</taxon>
        <taxon>Actinomycetes</taxon>
        <taxon>Micrococcales</taxon>
        <taxon>Cellulomonadaceae</taxon>
        <taxon>Cellulomonas</taxon>
    </lineage>
</organism>
<name>A0A402DTG3_9CELL</name>
<comment type="caution">
    <text evidence="2">The sequence shown here is derived from an EMBL/GenBank/DDBJ whole genome shotgun (WGS) entry which is preliminary data.</text>
</comment>
<protein>
    <submittedName>
        <fullName evidence="2">N-acetyltransferase</fullName>
    </submittedName>
</protein>
<dbReference type="PROSITE" id="PS51186">
    <property type="entry name" value="GNAT"/>
    <property type="match status" value="1"/>
</dbReference>
<dbReference type="AlphaFoldDB" id="A0A402DTG3"/>
<dbReference type="InterPro" id="IPR000182">
    <property type="entry name" value="GNAT_dom"/>
</dbReference>
<evidence type="ECO:0000313" key="3">
    <source>
        <dbReference type="Proteomes" id="UP000289954"/>
    </source>
</evidence>
<gene>
    <name evidence="2" type="ORF">CBZ_24440</name>
</gene>
<dbReference type="SUPFAM" id="SSF55729">
    <property type="entry name" value="Acyl-CoA N-acyltransferases (Nat)"/>
    <property type="match status" value="1"/>
</dbReference>
<dbReference type="Proteomes" id="UP000289954">
    <property type="component" value="Unassembled WGS sequence"/>
</dbReference>
<keyword evidence="2" id="KW-0808">Transferase</keyword>
<dbReference type="Gene3D" id="3.40.630.30">
    <property type="match status" value="1"/>
</dbReference>
<keyword evidence="3" id="KW-1185">Reference proteome</keyword>
<accession>A0A402DTG3</accession>
<dbReference type="OrthoDB" id="4549080at2"/>
<evidence type="ECO:0000259" key="1">
    <source>
        <dbReference type="PROSITE" id="PS51186"/>
    </source>
</evidence>
<proteinExistence type="predicted"/>
<dbReference type="EMBL" id="BIMR01000204">
    <property type="protein sequence ID" value="GCE77388.1"/>
    <property type="molecule type" value="Genomic_DNA"/>
</dbReference>
<reference evidence="2 3" key="1">
    <citation type="submission" date="2019-01" db="EMBL/GenBank/DDBJ databases">
        <title>Draft genome sequence of Cellulomonas takizawaensis strain TKZ-21.</title>
        <authorList>
            <person name="Yamamura H."/>
            <person name="Hayashi T."/>
            <person name="Hamada M."/>
            <person name="Serisawa Y."/>
            <person name="Matsuyama K."/>
            <person name="Nakagawa Y."/>
            <person name="Otoguro M."/>
            <person name="Yanagida F."/>
            <person name="Hayakawa M."/>
        </authorList>
    </citation>
    <scope>NUCLEOTIDE SEQUENCE [LARGE SCALE GENOMIC DNA]</scope>
    <source>
        <strain evidence="2 3">NBRC12680</strain>
    </source>
</reference>
<evidence type="ECO:0000313" key="2">
    <source>
        <dbReference type="EMBL" id="GCE77388.1"/>
    </source>
</evidence>
<feature type="domain" description="N-acetyltransferase" evidence="1">
    <location>
        <begin position="10"/>
        <end position="139"/>
    </location>
</feature>
<dbReference type="GO" id="GO:0016747">
    <property type="term" value="F:acyltransferase activity, transferring groups other than amino-acyl groups"/>
    <property type="evidence" value="ECO:0007669"/>
    <property type="project" value="InterPro"/>
</dbReference>